<dbReference type="CDD" id="cd00209">
    <property type="entry name" value="DHFR"/>
    <property type="match status" value="1"/>
</dbReference>
<comment type="pathway">
    <text evidence="1 8">Cofactor biosynthesis; tetrahydrofolate biosynthesis; 5,6,7,8-tetrahydrofolate from 7,8-dihydrofolate: step 1/1.</text>
</comment>
<dbReference type="PANTHER" id="PTHR48069:SF3">
    <property type="entry name" value="DIHYDROFOLATE REDUCTASE"/>
    <property type="match status" value="1"/>
</dbReference>
<comment type="function">
    <text evidence="7 8">Key enzyme in folate metabolism. Catalyzes an essential reaction for de novo glycine and purine synthesis, and for DNA precursor synthesis.</text>
</comment>
<evidence type="ECO:0000256" key="8">
    <source>
        <dbReference type="PIRNR" id="PIRNR000194"/>
    </source>
</evidence>
<evidence type="ECO:0000256" key="6">
    <source>
        <dbReference type="ARBA" id="ARBA00023002"/>
    </source>
</evidence>
<dbReference type="SUPFAM" id="SSF53597">
    <property type="entry name" value="Dihydrofolate reductase-like"/>
    <property type="match status" value="1"/>
</dbReference>
<dbReference type="PRINTS" id="PR00070">
    <property type="entry name" value="DHFR"/>
</dbReference>
<dbReference type="PIRSF" id="PIRSF000194">
    <property type="entry name" value="DHFR"/>
    <property type="match status" value="1"/>
</dbReference>
<dbReference type="GO" id="GO:0046654">
    <property type="term" value="P:tetrahydrofolate biosynthetic process"/>
    <property type="evidence" value="ECO:0007669"/>
    <property type="project" value="UniProtKB-UniPathway"/>
</dbReference>
<dbReference type="GO" id="GO:0046452">
    <property type="term" value="P:dihydrofolate metabolic process"/>
    <property type="evidence" value="ECO:0007669"/>
    <property type="project" value="TreeGrafter"/>
</dbReference>
<dbReference type="PANTHER" id="PTHR48069">
    <property type="entry name" value="DIHYDROFOLATE REDUCTASE"/>
    <property type="match status" value="1"/>
</dbReference>
<evidence type="ECO:0000313" key="10">
    <source>
        <dbReference type="EMBL" id="GCD78334.1"/>
    </source>
</evidence>
<evidence type="ECO:0000256" key="3">
    <source>
        <dbReference type="ARBA" id="ARBA00012856"/>
    </source>
</evidence>
<dbReference type="GO" id="GO:0046655">
    <property type="term" value="P:folic acid metabolic process"/>
    <property type="evidence" value="ECO:0007669"/>
    <property type="project" value="TreeGrafter"/>
</dbReference>
<dbReference type="Gene3D" id="3.40.430.10">
    <property type="entry name" value="Dihydrofolate Reductase, subunit A"/>
    <property type="match status" value="1"/>
</dbReference>
<sequence length="173" mass="19926">MAQIILIAAMAENRVIGRDNKLIWHIPSDLRHFKQLTLGQIVVMGRRTFESIGRPLPKRTNVVITRSPHFQPEGVHVFHSLFEALEAFRKSDRIYIAGGADIYRQALPIADLMELTIVHRMYAGDAYFPEWNPSEWETVQTTHTTDTDGTQLVSLSFVTLRRVKKDEKYSYRG</sequence>
<dbReference type="InterPro" id="IPR024072">
    <property type="entry name" value="DHFR-like_dom_sf"/>
</dbReference>
<dbReference type="InterPro" id="IPR001796">
    <property type="entry name" value="DHFR_dom"/>
</dbReference>
<dbReference type="RefSeq" id="WP_124398396.1">
    <property type="nucleotide sequence ID" value="NZ_BHZE01000021.1"/>
</dbReference>
<evidence type="ECO:0000313" key="11">
    <source>
        <dbReference type="Proteomes" id="UP000286715"/>
    </source>
</evidence>
<keyword evidence="6 8" id="KW-0560">Oxidoreductase</keyword>
<name>A0A401XMU7_9FLAO</name>
<keyword evidence="11" id="KW-1185">Reference proteome</keyword>
<dbReference type="GO" id="GO:0005829">
    <property type="term" value="C:cytosol"/>
    <property type="evidence" value="ECO:0007669"/>
    <property type="project" value="TreeGrafter"/>
</dbReference>
<dbReference type="Pfam" id="PF00186">
    <property type="entry name" value="DHFR_1"/>
    <property type="match status" value="1"/>
</dbReference>
<evidence type="ECO:0000256" key="5">
    <source>
        <dbReference type="ARBA" id="ARBA00022857"/>
    </source>
</evidence>
<evidence type="ECO:0000259" key="9">
    <source>
        <dbReference type="PROSITE" id="PS51330"/>
    </source>
</evidence>
<dbReference type="GO" id="GO:0006730">
    <property type="term" value="P:one-carbon metabolic process"/>
    <property type="evidence" value="ECO:0007669"/>
    <property type="project" value="UniProtKB-KW"/>
</dbReference>
<protein>
    <recommendedName>
        <fullName evidence="3 8">Dihydrofolate reductase</fullName>
        <ecNumber evidence="3 8">1.5.1.3</ecNumber>
    </recommendedName>
</protein>
<dbReference type="OrthoDB" id="9804315at2"/>
<reference evidence="10 11" key="1">
    <citation type="submission" date="2018-11" db="EMBL/GenBank/DDBJ databases">
        <title>Schleiferia aggregans sp. nov., a moderately thermophilic heterotrophic bacterium isolated from microbial mats at a terrestrial hot spring.</title>
        <authorList>
            <person name="Iino T."/>
            <person name="Ohkuma M."/>
            <person name="Haruta S."/>
        </authorList>
    </citation>
    <scope>NUCLEOTIDE SEQUENCE [LARGE SCALE GENOMIC DNA]</scope>
    <source>
        <strain evidence="10 11">LA</strain>
    </source>
</reference>
<gene>
    <name evidence="10" type="primary">folA</name>
    <name evidence="10" type="ORF">JCM31826_18160</name>
</gene>
<comment type="caution">
    <text evidence="10">The sequence shown here is derived from an EMBL/GenBank/DDBJ whole genome shotgun (WGS) entry which is preliminary data.</text>
</comment>
<evidence type="ECO:0000256" key="2">
    <source>
        <dbReference type="ARBA" id="ARBA00009539"/>
    </source>
</evidence>
<dbReference type="UniPathway" id="UPA00077">
    <property type="reaction ID" value="UER00158"/>
</dbReference>
<accession>A0A401XMU7</accession>
<evidence type="ECO:0000256" key="4">
    <source>
        <dbReference type="ARBA" id="ARBA00022563"/>
    </source>
</evidence>
<dbReference type="Proteomes" id="UP000286715">
    <property type="component" value="Unassembled WGS sequence"/>
</dbReference>
<dbReference type="InterPro" id="IPR012259">
    <property type="entry name" value="DHFR"/>
</dbReference>
<feature type="domain" description="DHFR" evidence="9">
    <location>
        <begin position="3"/>
        <end position="162"/>
    </location>
</feature>
<dbReference type="AlphaFoldDB" id="A0A401XMU7"/>
<evidence type="ECO:0000256" key="7">
    <source>
        <dbReference type="ARBA" id="ARBA00025067"/>
    </source>
</evidence>
<keyword evidence="4 8" id="KW-0554">One-carbon metabolism</keyword>
<evidence type="ECO:0000256" key="1">
    <source>
        <dbReference type="ARBA" id="ARBA00004903"/>
    </source>
</evidence>
<proteinExistence type="inferred from homology"/>
<dbReference type="GO" id="GO:0070401">
    <property type="term" value="F:NADP+ binding"/>
    <property type="evidence" value="ECO:0007669"/>
    <property type="project" value="UniProtKB-ARBA"/>
</dbReference>
<dbReference type="EMBL" id="BHZE01000021">
    <property type="protein sequence ID" value="GCD78334.1"/>
    <property type="molecule type" value="Genomic_DNA"/>
</dbReference>
<dbReference type="FunFam" id="3.40.430.10:FF:000001">
    <property type="entry name" value="Dihydrofolate reductase"/>
    <property type="match status" value="1"/>
</dbReference>
<comment type="catalytic activity">
    <reaction evidence="8">
        <text>(6S)-5,6,7,8-tetrahydrofolate + NADP(+) = 7,8-dihydrofolate + NADPH + H(+)</text>
        <dbReference type="Rhea" id="RHEA:15009"/>
        <dbReference type="ChEBI" id="CHEBI:15378"/>
        <dbReference type="ChEBI" id="CHEBI:57451"/>
        <dbReference type="ChEBI" id="CHEBI:57453"/>
        <dbReference type="ChEBI" id="CHEBI:57783"/>
        <dbReference type="ChEBI" id="CHEBI:58349"/>
        <dbReference type="EC" id="1.5.1.3"/>
    </reaction>
</comment>
<comment type="similarity">
    <text evidence="2 8">Belongs to the dihydrofolate reductase family.</text>
</comment>
<dbReference type="GO" id="GO:0004146">
    <property type="term" value="F:dihydrofolate reductase activity"/>
    <property type="evidence" value="ECO:0007669"/>
    <property type="project" value="UniProtKB-EC"/>
</dbReference>
<dbReference type="EC" id="1.5.1.3" evidence="3 8"/>
<keyword evidence="5 8" id="KW-0521">NADP</keyword>
<dbReference type="PROSITE" id="PS51330">
    <property type="entry name" value="DHFR_2"/>
    <property type="match status" value="1"/>
</dbReference>
<organism evidence="10 11">
    <name type="scientific">Thermaurantimonas aggregans</name>
    <dbReference type="NCBI Taxonomy" id="2173829"/>
    <lineage>
        <taxon>Bacteria</taxon>
        <taxon>Pseudomonadati</taxon>
        <taxon>Bacteroidota</taxon>
        <taxon>Flavobacteriia</taxon>
        <taxon>Flavobacteriales</taxon>
        <taxon>Schleiferiaceae</taxon>
        <taxon>Thermaurantimonas</taxon>
    </lineage>
</organism>